<keyword evidence="1" id="KW-0378">Hydrolase</keyword>
<dbReference type="RefSeq" id="XP_017991022.1">
    <property type="nucleotide sequence ID" value="XM_018134679.1"/>
</dbReference>
<dbReference type="PANTHER" id="PTHR28181:SF2">
    <property type="entry name" value="PHOSPHORIC MONOESTER HYDROLASE"/>
    <property type="match status" value="1"/>
</dbReference>
<dbReference type="Proteomes" id="UP000037751">
    <property type="component" value="Unassembled WGS sequence"/>
</dbReference>
<dbReference type="InterPro" id="IPR050849">
    <property type="entry name" value="HAD-like_hydrolase_phosphatase"/>
</dbReference>
<protein>
    <recommendedName>
        <fullName evidence="4">Phosphoserine phosphatase</fullName>
    </recommendedName>
</protein>
<dbReference type="SUPFAM" id="SSF56784">
    <property type="entry name" value="HAD-like"/>
    <property type="match status" value="1"/>
</dbReference>
<dbReference type="PANTHER" id="PTHR28181">
    <property type="entry name" value="UPF0655 PROTEIN YCR015C"/>
    <property type="match status" value="1"/>
</dbReference>
<reference evidence="2 3" key="1">
    <citation type="submission" date="2015-07" db="EMBL/GenBank/DDBJ databases">
        <title>Draft Genome Sequence of Malassezia furfur CBS1878 and Malassezia pachydermatis CBS1879.</title>
        <authorList>
            <person name="Triana S."/>
            <person name="Ohm R."/>
            <person name="Gonzalez A."/>
            <person name="DeCock H."/>
            <person name="Restrepo S."/>
            <person name="Celis A."/>
        </authorList>
    </citation>
    <scope>NUCLEOTIDE SEQUENCE [LARGE SCALE GENOMIC DNA]</scope>
    <source>
        <strain evidence="2 3">CBS 1879</strain>
    </source>
</reference>
<evidence type="ECO:0000256" key="1">
    <source>
        <dbReference type="ARBA" id="ARBA00022801"/>
    </source>
</evidence>
<dbReference type="VEuPathDB" id="FungiDB:Malapachy_0146"/>
<evidence type="ECO:0000313" key="2">
    <source>
        <dbReference type="EMBL" id="KOS13390.1"/>
    </source>
</evidence>
<comment type="caution">
    <text evidence="2">The sequence shown here is derived from an EMBL/GenBank/DDBJ whole genome shotgun (WGS) entry which is preliminary data.</text>
</comment>
<dbReference type="InterPro" id="IPR023214">
    <property type="entry name" value="HAD_sf"/>
</dbReference>
<dbReference type="GeneID" id="28726554"/>
<dbReference type="AlphaFoldDB" id="A0A0M8MTD6"/>
<dbReference type="NCBIfam" id="TIGR01489">
    <property type="entry name" value="DKMTPPase-SF"/>
    <property type="match status" value="1"/>
</dbReference>
<dbReference type="InterPro" id="IPR036412">
    <property type="entry name" value="HAD-like_sf"/>
</dbReference>
<dbReference type="EMBL" id="LGAV01000006">
    <property type="protein sequence ID" value="KOS13390.1"/>
    <property type="molecule type" value="Genomic_DNA"/>
</dbReference>
<dbReference type="Gene3D" id="3.90.1470.20">
    <property type="match status" value="1"/>
</dbReference>
<dbReference type="GO" id="GO:0016791">
    <property type="term" value="F:phosphatase activity"/>
    <property type="evidence" value="ECO:0007669"/>
    <property type="project" value="InterPro"/>
</dbReference>
<name>A0A0M8MTD6_9BASI</name>
<proteinExistence type="predicted"/>
<evidence type="ECO:0000313" key="3">
    <source>
        <dbReference type="Proteomes" id="UP000037751"/>
    </source>
</evidence>
<dbReference type="Pfam" id="PF12710">
    <property type="entry name" value="HAD"/>
    <property type="match status" value="1"/>
</dbReference>
<keyword evidence="3" id="KW-1185">Reference proteome</keyword>
<evidence type="ECO:0008006" key="4">
    <source>
        <dbReference type="Google" id="ProtNLM"/>
    </source>
</evidence>
<accession>A0A0M8MTD6</accession>
<gene>
    <name evidence="2" type="ORF">Malapachy_0146</name>
</gene>
<dbReference type="NCBIfam" id="TIGR01488">
    <property type="entry name" value="HAD-SF-IB"/>
    <property type="match status" value="1"/>
</dbReference>
<dbReference type="OrthoDB" id="10014216at2759"/>
<dbReference type="InterPro" id="IPR006384">
    <property type="entry name" value="HAD_hydro_PyrdxlP_Pase-like"/>
</dbReference>
<sequence length="251" mass="28728">MSDLSKYQEAKYVFLTDFDGTITLEDSNDYMVDLHGMGYDARRKIADDVVADRIGFRDGFRQMLQSVKRPFPEMQELVRRDIKLDPGFKEFHAFAKENNIPIVVVSSGMTPIIRAIFSNLLGQEEADKLDIISNDVEFTDAEKKGDTWEIVYRHPDNYYGHDKSLSIQPFRDLPKRPILLFAGDGISDMSAARHADVLFVKDKKDNDLATYCRNHDIGFHLFKDWTVPKAKLEQLLAGEISEADLITNKSK</sequence>
<dbReference type="Gene3D" id="3.40.50.1000">
    <property type="entry name" value="HAD superfamily/HAD-like"/>
    <property type="match status" value="1"/>
</dbReference>
<organism evidence="2 3">
    <name type="scientific">Malassezia pachydermatis</name>
    <dbReference type="NCBI Taxonomy" id="77020"/>
    <lineage>
        <taxon>Eukaryota</taxon>
        <taxon>Fungi</taxon>
        <taxon>Dikarya</taxon>
        <taxon>Basidiomycota</taxon>
        <taxon>Ustilaginomycotina</taxon>
        <taxon>Malasseziomycetes</taxon>
        <taxon>Malasseziales</taxon>
        <taxon>Malasseziaceae</taxon>
        <taxon>Malassezia</taxon>
    </lineage>
</organism>